<dbReference type="EMBL" id="MU003705">
    <property type="protein sequence ID" value="KAF2807549.1"/>
    <property type="molecule type" value="Genomic_DNA"/>
</dbReference>
<evidence type="ECO:0000313" key="3">
    <source>
        <dbReference type="RefSeq" id="XP_033574513.1"/>
    </source>
</evidence>
<evidence type="ECO:0008006" key="4">
    <source>
        <dbReference type="Google" id="ProtNLM"/>
    </source>
</evidence>
<protein>
    <recommendedName>
        <fullName evidence="4">BZIP domain-containing protein</fullName>
    </recommendedName>
</protein>
<organism evidence="1">
    <name type="scientific">Mytilinidion resinicola</name>
    <dbReference type="NCBI Taxonomy" id="574789"/>
    <lineage>
        <taxon>Eukaryota</taxon>
        <taxon>Fungi</taxon>
        <taxon>Dikarya</taxon>
        <taxon>Ascomycota</taxon>
        <taxon>Pezizomycotina</taxon>
        <taxon>Dothideomycetes</taxon>
        <taxon>Pleosporomycetidae</taxon>
        <taxon>Mytilinidiales</taxon>
        <taxon>Mytilinidiaceae</taxon>
        <taxon>Mytilinidion</taxon>
    </lineage>
</organism>
<evidence type="ECO:0000313" key="2">
    <source>
        <dbReference type="Proteomes" id="UP000504636"/>
    </source>
</evidence>
<dbReference type="Gene3D" id="1.20.5.170">
    <property type="match status" value="1"/>
</dbReference>
<dbReference type="AlphaFoldDB" id="A0A6A6YG27"/>
<name>A0A6A6YG27_9PEZI</name>
<proteinExistence type="predicted"/>
<reference evidence="3" key="3">
    <citation type="submission" date="2025-04" db="UniProtKB">
        <authorList>
            <consortium name="RefSeq"/>
        </authorList>
    </citation>
    <scope>IDENTIFICATION</scope>
    <source>
        <strain evidence="3">CBS 304.34</strain>
    </source>
</reference>
<gene>
    <name evidence="1 3" type="ORF">BDZ99DRAFT_500693</name>
</gene>
<sequence>MSQSRDDQREANRKAAHKCCMKKSEEDTQLQSTFESLAKQQRDLDAEYRCLQNFCLGRKLEILRACEFFDQLLFSPITTPASWPGHQQVICRANVGTHAAILCVRLSFNPALSNYPHERDTKLPALLIIYAAISHRSSSCNASSTCGLREPLHHVRLFDAAVRELYFPTQLASSVCNCVVHPSGRQGCLRYHLPCVAQVPLHNTAPSRLRRKSELVPWGLVQIRKIRAKLETNTTGSSFLFEFSGCPRSGPHTPRLAKATSVPFRLIDKPSSRVRVHMRNQFSSGTRRNSNNSISP</sequence>
<reference evidence="1 3" key="1">
    <citation type="journal article" date="2020" name="Stud. Mycol.">
        <title>101 Dothideomycetes genomes: a test case for predicting lifestyles and emergence of pathogens.</title>
        <authorList>
            <person name="Haridas S."/>
            <person name="Albert R."/>
            <person name="Binder M."/>
            <person name="Bloem J."/>
            <person name="Labutti K."/>
            <person name="Salamov A."/>
            <person name="Andreopoulos B."/>
            <person name="Baker S."/>
            <person name="Barry K."/>
            <person name="Bills G."/>
            <person name="Bluhm B."/>
            <person name="Cannon C."/>
            <person name="Castanera R."/>
            <person name="Culley D."/>
            <person name="Daum C."/>
            <person name="Ezra D."/>
            <person name="Gonzalez J."/>
            <person name="Henrissat B."/>
            <person name="Kuo A."/>
            <person name="Liang C."/>
            <person name="Lipzen A."/>
            <person name="Lutzoni F."/>
            <person name="Magnuson J."/>
            <person name="Mondo S."/>
            <person name="Nolan M."/>
            <person name="Ohm R."/>
            <person name="Pangilinan J."/>
            <person name="Park H.-J."/>
            <person name="Ramirez L."/>
            <person name="Alfaro M."/>
            <person name="Sun H."/>
            <person name="Tritt A."/>
            <person name="Yoshinaga Y."/>
            <person name="Zwiers L.-H."/>
            <person name="Turgeon B."/>
            <person name="Goodwin S."/>
            <person name="Spatafora J."/>
            <person name="Crous P."/>
            <person name="Grigoriev I."/>
        </authorList>
    </citation>
    <scope>NUCLEOTIDE SEQUENCE</scope>
    <source>
        <strain evidence="1 3">CBS 304.34</strain>
    </source>
</reference>
<dbReference type="Proteomes" id="UP000504636">
    <property type="component" value="Unplaced"/>
</dbReference>
<reference evidence="3" key="2">
    <citation type="submission" date="2020-04" db="EMBL/GenBank/DDBJ databases">
        <authorList>
            <consortium name="NCBI Genome Project"/>
        </authorList>
    </citation>
    <scope>NUCLEOTIDE SEQUENCE</scope>
    <source>
        <strain evidence="3">CBS 304.34</strain>
    </source>
</reference>
<keyword evidence="2" id="KW-1185">Reference proteome</keyword>
<dbReference type="GeneID" id="54464636"/>
<evidence type="ECO:0000313" key="1">
    <source>
        <dbReference type="EMBL" id="KAF2807549.1"/>
    </source>
</evidence>
<dbReference type="OrthoDB" id="295274at2759"/>
<accession>A0A6A6YG27</accession>
<dbReference type="RefSeq" id="XP_033574513.1">
    <property type="nucleotide sequence ID" value="XM_033723743.1"/>
</dbReference>